<feature type="domain" description="EGF-like" evidence="7">
    <location>
        <begin position="21"/>
        <end position="53"/>
    </location>
</feature>
<evidence type="ECO:0000259" key="7">
    <source>
        <dbReference type="PROSITE" id="PS50026"/>
    </source>
</evidence>
<sequence length="797" mass="85488">MRFHQGSFLVSVAVISALGIARAECPNACSGHGQCGSHDMCTCDRNWQGSDCSLRTCPFGRAHVDTPKGDLDASLAVGDHSAIVVDGSTVYPYGTSEGYPFMVDSAGTVMTNTAHDYMECSNKGLCDRERGQCECLPGYDGAACQRASCPSNTNSLTPGSGIDERSNIAFKIFNGRSAFTGRAISNAQVNQCSGHGTCMTIEQLAFLDNSNTYDLWDKKTSMGCKCDPGYTGPDCSQRECVSGVDPLYTDDSTVRVTHTTVRFETSDASALSGKYSIKFYDITGEDWLTNPISISSTGVINGKTHCESISEALLELPGEIIPTVECSQTVIDTNKGVEYTLTFTGNPGHLRELELDQYLDGSRSTVSVSSGTLEIGVHTKVVGESKDYFAQRCEGITVKILADSDNADNSWTSANVRPGSLGYLSGPAGPLTAAEKKLLKKCLGDSDWDPENNVEVANWDAGVVVENDGASSYNMIGAFPHAIKVIPVESTQDYNVHMPGSYHLVWYDADATDKEFRVANLNSAANVVGEADEMYVYTTQGTVQQMGWGTEEEIADNSSGGGSSTRVVGYFDKSSNRIYTNYDTSCNSNPSSPNPRNHVCVKKGDKLFVVDSCWGRGDQGAGTVSPIFGGTALNECDDSTVPSHHSGNIYTVTKVFSVPIGSNSTTTPSTTVDIVADPTAKHSVDTNIIEVSSSFPFRGLEGDPENSNTSPAGAGRDTTWSDNTGVVILFHFTPHQDGSYEYVSECSNRGLCSKDGVCDCFDGFKFVEFPYSAVLHVHRYTGHDCSIQSILAKAKSR</sequence>
<evidence type="ECO:0000256" key="5">
    <source>
        <dbReference type="SAM" id="MobiDB-lite"/>
    </source>
</evidence>
<dbReference type="EMBL" id="JALLBG020000299">
    <property type="protein sequence ID" value="KAL3756637.1"/>
    <property type="molecule type" value="Genomic_DNA"/>
</dbReference>
<dbReference type="InterPro" id="IPR000742">
    <property type="entry name" value="EGF"/>
</dbReference>
<feature type="chain" id="PRO_5044848334" description="EGF-like domain-containing protein" evidence="6">
    <location>
        <begin position="24"/>
        <end position="797"/>
    </location>
</feature>
<keyword evidence="1 4" id="KW-0245">EGF-like domain</keyword>
<feature type="region of interest" description="Disordered" evidence="5">
    <location>
        <begin position="699"/>
        <end position="719"/>
    </location>
</feature>
<comment type="caution">
    <text evidence="4">Lacks conserved residue(s) required for the propagation of feature annotation.</text>
</comment>
<evidence type="ECO:0000256" key="4">
    <source>
        <dbReference type="PROSITE-ProRule" id="PRU00076"/>
    </source>
</evidence>
<evidence type="ECO:0000256" key="2">
    <source>
        <dbReference type="ARBA" id="ARBA00022737"/>
    </source>
</evidence>
<proteinExistence type="predicted"/>
<name>A0ABD3M373_9STRA</name>
<reference evidence="8 9" key="1">
    <citation type="submission" date="2024-10" db="EMBL/GenBank/DDBJ databases">
        <title>Updated reference genomes for cyclostephanoid diatoms.</title>
        <authorList>
            <person name="Roberts W.R."/>
            <person name="Alverson A.J."/>
        </authorList>
    </citation>
    <scope>NUCLEOTIDE SEQUENCE [LARGE SCALE GENOMIC DNA]</scope>
    <source>
        <strain evidence="8 9">AJA232-27</strain>
    </source>
</reference>
<dbReference type="Gene3D" id="2.60.120.260">
    <property type="entry name" value="Galactose-binding domain-like"/>
    <property type="match status" value="2"/>
</dbReference>
<evidence type="ECO:0000256" key="3">
    <source>
        <dbReference type="ARBA" id="ARBA00023157"/>
    </source>
</evidence>
<dbReference type="PROSITE" id="PS50026">
    <property type="entry name" value="EGF_3"/>
    <property type="match status" value="2"/>
</dbReference>
<feature type="disulfide bond" evidence="4">
    <location>
        <begin position="135"/>
        <end position="144"/>
    </location>
</feature>
<gene>
    <name evidence="8" type="ORF">ACHAWU_002540</name>
</gene>
<dbReference type="InterPro" id="IPR013111">
    <property type="entry name" value="EGF_extracell"/>
</dbReference>
<dbReference type="PANTHER" id="PTHR11219:SF69">
    <property type="entry name" value="TENEURIN-A"/>
    <property type="match status" value="1"/>
</dbReference>
<evidence type="ECO:0000256" key="6">
    <source>
        <dbReference type="SAM" id="SignalP"/>
    </source>
</evidence>
<dbReference type="CDD" id="cd00055">
    <property type="entry name" value="EGF_Lam"/>
    <property type="match status" value="1"/>
</dbReference>
<dbReference type="PROSITE" id="PS01186">
    <property type="entry name" value="EGF_2"/>
    <property type="match status" value="2"/>
</dbReference>
<dbReference type="Pfam" id="PF23106">
    <property type="entry name" value="EGF_Teneurin"/>
    <property type="match status" value="1"/>
</dbReference>
<dbReference type="Proteomes" id="UP001530293">
    <property type="component" value="Unassembled WGS sequence"/>
</dbReference>
<protein>
    <recommendedName>
        <fullName evidence="7">EGF-like domain-containing protein</fullName>
    </recommendedName>
</protein>
<feature type="disulfide bond" evidence="4">
    <location>
        <begin position="43"/>
        <end position="52"/>
    </location>
</feature>
<dbReference type="InterPro" id="IPR051216">
    <property type="entry name" value="Teneurin"/>
</dbReference>
<dbReference type="InterPro" id="IPR002049">
    <property type="entry name" value="LE_dom"/>
</dbReference>
<dbReference type="AlphaFoldDB" id="A0ABD3M373"/>
<dbReference type="PROSITE" id="PS00022">
    <property type="entry name" value="EGF_1"/>
    <property type="match status" value="3"/>
</dbReference>
<feature type="domain" description="EGF-like" evidence="7">
    <location>
        <begin position="116"/>
        <end position="145"/>
    </location>
</feature>
<evidence type="ECO:0000313" key="8">
    <source>
        <dbReference type="EMBL" id="KAL3756637.1"/>
    </source>
</evidence>
<feature type="disulfide bond" evidence="4">
    <location>
        <begin position="25"/>
        <end position="35"/>
    </location>
</feature>
<dbReference type="Pfam" id="PF07974">
    <property type="entry name" value="EGF_2"/>
    <property type="match status" value="1"/>
</dbReference>
<accession>A0ABD3M373</accession>
<keyword evidence="2" id="KW-0677">Repeat</keyword>
<evidence type="ECO:0000256" key="1">
    <source>
        <dbReference type="ARBA" id="ARBA00022536"/>
    </source>
</evidence>
<evidence type="ECO:0000313" key="9">
    <source>
        <dbReference type="Proteomes" id="UP001530293"/>
    </source>
</evidence>
<keyword evidence="9" id="KW-1185">Reference proteome</keyword>
<feature type="signal peptide" evidence="6">
    <location>
        <begin position="1"/>
        <end position="23"/>
    </location>
</feature>
<dbReference type="PANTHER" id="PTHR11219">
    <property type="entry name" value="TENEURIN AND N-ACETYLGLUCOSAMINE-1-PHOSPHODIESTER ALPHA-N-ACETYLGLUCOSAMINIDASE"/>
    <property type="match status" value="1"/>
</dbReference>
<comment type="caution">
    <text evidence="8">The sequence shown here is derived from an EMBL/GenBank/DDBJ whole genome shotgun (WGS) entry which is preliminary data.</text>
</comment>
<keyword evidence="6" id="KW-0732">Signal</keyword>
<keyword evidence="3 4" id="KW-1015">Disulfide bond</keyword>
<organism evidence="8 9">
    <name type="scientific">Discostella pseudostelligera</name>
    <dbReference type="NCBI Taxonomy" id="259834"/>
    <lineage>
        <taxon>Eukaryota</taxon>
        <taxon>Sar</taxon>
        <taxon>Stramenopiles</taxon>
        <taxon>Ochrophyta</taxon>
        <taxon>Bacillariophyta</taxon>
        <taxon>Coscinodiscophyceae</taxon>
        <taxon>Thalassiosirophycidae</taxon>
        <taxon>Stephanodiscales</taxon>
        <taxon>Stephanodiscaceae</taxon>
        <taxon>Discostella</taxon>
    </lineage>
</organism>